<comment type="catalytic activity">
    <reaction evidence="7">
        <text>Preferential cleavage: (Ac)2-L-Lys-D-Ala-|-D-Ala. Also transpeptidation of peptidyl-alanyl moieties that are N-acyl substituents of D-alanine.</text>
        <dbReference type="EC" id="3.4.16.4"/>
    </reaction>
</comment>
<reference evidence="12 13" key="1">
    <citation type="submission" date="2021-05" db="EMBL/GenBank/DDBJ databases">
        <title>Description of Cellulomonas sp. DKR-3 sp. nov.</title>
        <authorList>
            <person name="Dahal R.H."/>
            <person name="Chaudhary D.K."/>
        </authorList>
    </citation>
    <scope>NUCLEOTIDE SEQUENCE [LARGE SCALE GENOMIC DNA]</scope>
    <source>
        <strain evidence="12 13">DKR-3</strain>
    </source>
</reference>
<evidence type="ECO:0000313" key="12">
    <source>
        <dbReference type="EMBL" id="MBT0993512.1"/>
    </source>
</evidence>
<feature type="region of interest" description="Disordered" evidence="9">
    <location>
        <begin position="759"/>
        <end position="823"/>
    </location>
</feature>
<dbReference type="InterPro" id="IPR036950">
    <property type="entry name" value="PBP_transglycosylase"/>
</dbReference>
<keyword evidence="6" id="KW-0511">Multifunctional enzyme</keyword>
<comment type="catalytic activity">
    <reaction evidence="8">
        <text>[GlcNAc-(1-&gt;4)-Mur2Ac(oyl-L-Ala-gamma-D-Glu-L-Lys-D-Ala-D-Ala)](n)-di-trans,octa-cis-undecaprenyl diphosphate + beta-D-GlcNAc-(1-&gt;4)-Mur2Ac(oyl-L-Ala-gamma-D-Glu-L-Lys-D-Ala-D-Ala)-di-trans,octa-cis-undecaprenyl diphosphate = [GlcNAc-(1-&gt;4)-Mur2Ac(oyl-L-Ala-gamma-D-Glu-L-Lys-D-Ala-D-Ala)](n+1)-di-trans,octa-cis-undecaprenyl diphosphate + di-trans,octa-cis-undecaprenyl diphosphate + H(+)</text>
        <dbReference type="Rhea" id="RHEA:23708"/>
        <dbReference type="Rhea" id="RHEA-COMP:9602"/>
        <dbReference type="Rhea" id="RHEA-COMP:9603"/>
        <dbReference type="ChEBI" id="CHEBI:15378"/>
        <dbReference type="ChEBI" id="CHEBI:58405"/>
        <dbReference type="ChEBI" id="CHEBI:60033"/>
        <dbReference type="ChEBI" id="CHEBI:78435"/>
        <dbReference type="EC" id="2.4.99.28"/>
    </reaction>
</comment>
<evidence type="ECO:0000256" key="1">
    <source>
        <dbReference type="ARBA" id="ARBA00022645"/>
    </source>
</evidence>
<dbReference type="Gene3D" id="1.10.3810.10">
    <property type="entry name" value="Biosynthetic peptidoglycan transglycosylase-like"/>
    <property type="match status" value="1"/>
</dbReference>
<dbReference type="Pfam" id="PF03793">
    <property type="entry name" value="PASTA"/>
    <property type="match status" value="1"/>
</dbReference>
<evidence type="ECO:0000256" key="3">
    <source>
        <dbReference type="ARBA" id="ARBA00022676"/>
    </source>
</evidence>
<evidence type="ECO:0000256" key="4">
    <source>
        <dbReference type="ARBA" id="ARBA00022679"/>
    </source>
</evidence>
<keyword evidence="10" id="KW-0472">Membrane</keyword>
<dbReference type="CDD" id="cd06577">
    <property type="entry name" value="PASTA_pknB"/>
    <property type="match status" value="1"/>
</dbReference>
<evidence type="ECO:0000256" key="7">
    <source>
        <dbReference type="ARBA" id="ARBA00034000"/>
    </source>
</evidence>
<protein>
    <submittedName>
        <fullName evidence="12">Penicillin-binding protein</fullName>
    </submittedName>
</protein>
<dbReference type="EMBL" id="JAHBOH010000001">
    <property type="protein sequence ID" value="MBT0993512.1"/>
    <property type="molecule type" value="Genomic_DNA"/>
</dbReference>
<dbReference type="InterPro" id="IPR023346">
    <property type="entry name" value="Lysozyme-like_dom_sf"/>
</dbReference>
<dbReference type="InterPro" id="IPR001460">
    <property type="entry name" value="PCN-bd_Tpept"/>
</dbReference>
<dbReference type="InterPro" id="IPR005543">
    <property type="entry name" value="PASTA_dom"/>
</dbReference>
<dbReference type="SUPFAM" id="SSF56601">
    <property type="entry name" value="beta-lactamase/transpeptidase-like"/>
    <property type="match status" value="1"/>
</dbReference>
<dbReference type="PANTHER" id="PTHR32282:SF34">
    <property type="entry name" value="PENICILLIN-BINDING PROTEIN 1A"/>
    <property type="match status" value="1"/>
</dbReference>
<proteinExistence type="predicted"/>
<dbReference type="SMART" id="SM00740">
    <property type="entry name" value="PASTA"/>
    <property type="match status" value="1"/>
</dbReference>
<dbReference type="Gene3D" id="3.40.710.10">
    <property type="entry name" value="DD-peptidase/beta-lactamase superfamily"/>
    <property type="match status" value="1"/>
</dbReference>
<dbReference type="PANTHER" id="PTHR32282">
    <property type="entry name" value="BINDING PROTEIN TRANSPEPTIDASE, PUTATIVE-RELATED"/>
    <property type="match status" value="1"/>
</dbReference>
<gene>
    <name evidence="12" type="ORF">KIN34_04335</name>
</gene>
<dbReference type="InterPro" id="IPR012338">
    <property type="entry name" value="Beta-lactam/transpept-like"/>
</dbReference>
<evidence type="ECO:0000256" key="8">
    <source>
        <dbReference type="ARBA" id="ARBA00049902"/>
    </source>
</evidence>
<feature type="domain" description="PASTA" evidence="11">
    <location>
        <begin position="707"/>
        <end position="774"/>
    </location>
</feature>
<evidence type="ECO:0000256" key="10">
    <source>
        <dbReference type="SAM" id="Phobius"/>
    </source>
</evidence>
<dbReference type="RefSeq" id="WP_214347177.1">
    <property type="nucleotide sequence ID" value="NZ_JAHBOH010000001.1"/>
</dbReference>
<dbReference type="InterPro" id="IPR050396">
    <property type="entry name" value="Glycosyltr_51/Transpeptidase"/>
</dbReference>
<feature type="transmembrane region" description="Helical" evidence="10">
    <location>
        <begin position="53"/>
        <end position="76"/>
    </location>
</feature>
<dbReference type="Pfam" id="PF00912">
    <property type="entry name" value="Transgly"/>
    <property type="match status" value="1"/>
</dbReference>
<feature type="compositionally biased region" description="Low complexity" evidence="9">
    <location>
        <begin position="1"/>
        <end position="10"/>
    </location>
</feature>
<accession>A0ABS5TWI2</accession>
<name>A0ABS5TWI2_9CELL</name>
<keyword evidence="10" id="KW-1133">Transmembrane helix</keyword>
<feature type="compositionally biased region" description="Basic residues" evidence="9">
    <location>
        <begin position="11"/>
        <end position="29"/>
    </location>
</feature>
<dbReference type="InterPro" id="IPR001264">
    <property type="entry name" value="Glyco_trans_51"/>
</dbReference>
<evidence type="ECO:0000256" key="9">
    <source>
        <dbReference type="SAM" id="MobiDB-lite"/>
    </source>
</evidence>
<sequence>MAGSSRATAPRSRRSAPRGSRARSARTPQKKKFFDYPRTGYHGLHRWLPSWRVVLGTVLGVGFLGLGAVVAAYATIDLPDPGADTRAQTSTVYYADGKAVMGTYAVQKRELVDFADLPDYVGNSVVAAEDRTFWDNSGISVPSMARAFVNNVRGGSTQGGSTLTQQYVERYYVDQTTTDYVGKFKEALLALKVSKEQDKKEILGNYLNTIYFGRDSYGIQAAAQAYFDVDAADLTVSQAALIAGIIPSPNNWDPAVSPEKAEARWDIVIQSMLEEGFITQAEHDEAEFPATVTYERSTKYEGEQGYLLKMVEDELAQEPIGIDKEDLDRGGYTIVTTIQKPVQQRLVDSVHDLWAGDLTDGEKPKSDNLKVAAASVDPANGGIVALYGGKDFLTDQVNWATYGNGIQAGSTFKPFTLVAALEDGVSLDTTFPAYSPMKIDGWGDEDDEVTNFGGASYGSLDLVDATADSVNTVYAQLNLQIGPERTAEVANQAGITTPVDQYPSNVLGANPVHPLDMADAYATFAAQGVHHDAHIVARVLNPDDTVNFETDGDPDRVFEADVMADATYAMTQVVERGSGEPYVKPLDVPIAGKTGTSTGNLSAWFVGYTPTIATAVALSQVGEDGVSQETITPFGPSGYGGTLSEVTGGSIPANLWAAYMDEVLDMKQFAKVRDFPERTEDEPTSRPTTAPSPTATPTQEPTIEATEPTSVRVPSGLAGMREADAIAALKAVGLEPVIVKQSDPEVSVGRVIAADPRAGTEVPAGSSVTLIVSSGPEPTQEPTPDKKPTKSPTATPPPDDGTGGEDPPDDGSQDGGSQRDDGA</sequence>
<dbReference type="Proteomes" id="UP000722125">
    <property type="component" value="Unassembled WGS sequence"/>
</dbReference>
<keyword evidence="10" id="KW-0812">Transmembrane</keyword>
<keyword evidence="2" id="KW-0645">Protease</keyword>
<comment type="caution">
    <text evidence="12">The sequence shown here is derived from an EMBL/GenBank/DDBJ whole genome shotgun (WGS) entry which is preliminary data.</text>
</comment>
<dbReference type="Pfam" id="PF00905">
    <property type="entry name" value="Transpeptidase"/>
    <property type="match status" value="1"/>
</dbReference>
<organism evidence="12 13">
    <name type="scientific">Cellulomonas fulva</name>
    <dbReference type="NCBI Taxonomy" id="2835530"/>
    <lineage>
        <taxon>Bacteria</taxon>
        <taxon>Bacillati</taxon>
        <taxon>Actinomycetota</taxon>
        <taxon>Actinomycetes</taxon>
        <taxon>Micrococcales</taxon>
        <taxon>Cellulomonadaceae</taxon>
        <taxon>Cellulomonas</taxon>
    </lineage>
</organism>
<keyword evidence="3" id="KW-0328">Glycosyltransferase</keyword>
<evidence type="ECO:0000256" key="2">
    <source>
        <dbReference type="ARBA" id="ARBA00022670"/>
    </source>
</evidence>
<feature type="compositionally biased region" description="Acidic residues" evidence="9">
    <location>
        <begin position="802"/>
        <end position="812"/>
    </location>
</feature>
<evidence type="ECO:0000256" key="6">
    <source>
        <dbReference type="ARBA" id="ARBA00023268"/>
    </source>
</evidence>
<feature type="compositionally biased region" description="Low complexity" evidence="9">
    <location>
        <begin position="685"/>
        <end position="702"/>
    </location>
</feature>
<dbReference type="SUPFAM" id="SSF53955">
    <property type="entry name" value="Lysozyme-like"/>
    <property type="match status" value="1"/>
</dbReference>
<dbReference type="PROSITE" id="PS51178">
    <property type="entry name" value="PASTA"/>
    <property type="match status" value="1"/>
</dbReference>
<feature type="region of interest" description="Disordered" evidence="9">
    <location>
        <begin position="1"/>
        <end position="29"/>
    </location>
</feature>
<keyword evidence="4" id="KW-0808">Transferase</keyword>
<keyword evidence="5" id="KW-0378">Hydrolase</keyword>
<dbReference type="Gene3D" id="3.30.10.20">
    <property type="match status" value="1"/>
</dbReference>
<evidence type="ECO:0000256" key="5">
    <source>
        <dbReference type="ARBA" id="ARBA00022801"/>
    </source>
</evidence>
<evidence type="ECO:0000259" key="11">
    <source>
        <dbReference type="PROSITE" id="PS51178"/>
    </source>
</evidence>
<evidence type="ECO:0000313" key="13">
    <source>
        <dbReference type="Proteomes" id="UP000722125"/>
    </source>
</evidence>
<feature type="region of interest" description="Disordered" evidence="9">
    <location>
        <begin position="676"/>
        <end position="709"/>
    </location>
</feature>
<keyword evidence="13" id="KW-1185">Reference proteome</keyword>
<keyword evidence="1" id="KW-0121">Carboxypeptidase</keyword>